<evidence type="ECO:0000256" key="2">
    <source>
        <dbReference type="ARBA" id="ARBA00023277"/>
    </source>
</evidence>
<dbReference type="InterPro" id="IPR036452">
    <property type="entry name" value="Ribo_hydro-like"/>
</dbReference>
<dbReference type="GO" id="GO:0031176">
    <property type="term" value="F:endo-1,4-beta-xylanase activity"/>
    <property type="evidence" value="ECO:0007669"/>
    <property type="project" value="UniProtKB-EC"/>
</dbReference>
<evidence type="ECO:0000256" key="5">
    <source>
        <dbReference type="RuleBase" id="RU361174"/>
    </source>
</evidence>
<feature type="region of interest" description="Disordered" evidence="6">
    <location>
        <begin position="715"/>
        <end position="740"/>
    </location>
</feature>
<dbReference type="EC" id="3.2.1.8" evidence="5"/>
<dbReference type="InterPro" id="IPR013830">
    <property type="entry name" value="SGNH_hydro"/>
</dbReference>
<dbReference type="Pfam" id="PF00331">
    <property type="entry name" value="Glyco_hydro_10"/>
    <property type="match status" value="1"/>
</dbReference>
<dbReference type="SUPFAM" id="SSF52266">
    <property type="entry name" value="SGNH hydrolase"/>
    <property type="match status" value="1"/>
</dbReference>
<keyword evidence="4 5" id="KW-0624">Polysaccharide degradation</keyword>
<dbReference type="AlphaFoldDB" id="A0A5C5Z3Y3"/>
<dbReference type="PRINTS" id="PR00134">
    <property type="entry name" value="GLHYDRLASE10"/>
</dbReference>
<dbReference type="PANTHER" id="PTHR31490:SF90">
    <property type="entry name" value="ENDO-1,4-BETA-XYLANASE A"/>
    <property type="match status" value="1"/>
</dbReference>
<comment type="catalytic activity">
    <reaction evidence="5">
        <text>Endohydrolysis of (1-&gt;4)-beta-D-xylosidic linkages in xylans.</text>
        <dbReference type="EC" id="3.2.1.8"/>
    </reaction>
</comment>
<evidence type="ECO:0000256" key="7">
    <source>
        <dbReference type="SAM" id="SignalP"/>
    </source>
</evidence>
<comment type="similarity">
    <text evidence="5">Belongs to the glycosyl hydrolase 10 (cellulase F) family.</text>
</comment>
<dbReference type="Proteomes" id="UP000315010">
    <property type="component" value="Unassembled WGS sequence"/>
</dbReference>
<dbReference type="Gene3D" id="3.40.50.1110">
    <property type="entry name" value="SGNH hydrolase"/>
    <property type="match status" value="1"/>
</dbReference>
<keyword evidence="3 5" id="KW-0326">Glycosidase</keyword>
<reference evidence="9 10" key="1">
    <citation type="submission" date="2019-02" db="EMBL/GenBank/DDBJ databases">
        <title>Deep-cultivation of Planctomycetes and their phenomic and genomic characterization uncovers novel biology.</title>
        <authorList>
            <person name="Wiegand S."/>
            <person name="Jogler M."/>
            <person name="Boedeker C."/>
            <person name="Pinto D."/>
            <person name="Vollmers J."/>
            <person name="Rivas-Marin E."/>
            <person name="Kohn T."/>
            <person name="Peeters S.H."/>
            <person name="Heuer A."/>
            <person name="Rast P."/>
            <person name="Oberbeckmann S."/>
            <person name="Bunk B."/>
            <person name="Jeske O."/>
            <person name="Meyerdierks A."/>
            <person name="Storesund J.E."/>
            <person name="Kallscheuer N."/>
            <person name="Luecker S."/>
            <person name="Lage O.M."/>
            <person name="Pohl T."/>
            <person name="Merkel B.J."/>
            <person name="Hornburger P."/>
            <person name="Mueller R.-W."/>
            <person name="Bruemmer F."/>
            <person name="Labrenz M."/>
            <person name="Spormann A.M."/>
            <person name="Op Den Camp H."/>
            <person name="Overmann J."/>
            <person name="Amann R."/>
            <person name="Jetten M.S.M."/>
            <person name="Mascher T."/>
            <person name="Medema M.H."/>
            <person name="Devos D.P."/>
            <person name="Kaster A.-K."/>
            <person name="Ovreas L."/>
            <person name="Rohde M."/>
            <person name="Galperin M.Y."/>
            <person name="Jogler C."/>
        </authorList>
    </citation>
    <scope>NUCLEOTIDE SEQUENCE [LARGE SCALE GENOMIC DNA]</scope>
    <source>
        <strain evidence="9 10">CA13</strain>
    </source>
</reference>
<keyword evidence="7" id="KW-0732">Signal</keyword>
<dbReference type="InterPro" id="IPR017853">
    <property type="entry name" value="GH"/>
</dbReference>
<dbReference type="SUPFAM" id="SSF53590">
    <property type="entry name" value="Nucleoside hydrolase"/>
    <property type="match status" value="1"/>
</dbReference>
<dbReference type="SUPFAM" id="SSF51445">
    <property type="entry name" value="(Trans)glycosidases"/>
    <property type="match status" value="1"/>
</dbReference>
<feature type="signal peptide" evidence="7">
    <location>
        <begin position="1"/>
        <end position="24"/>
    </location>
</feature>
<dbReference type="Gene3D" id="3.90.245.10">
    <property type="entry name" value="Ribonucleoside hydrolase-like"/>
    <property type="match status" value="1"/>
</dbReference>
<protein>
    <recommendedName>
        <fullName evidence="5">Beta-xylanase</fullName>
        <ecNumber evidence="5">3.2.1.8</ecNumber>
    </recommendedName>
</protein>
<keyword evidence="10" id="KW-1185">Reference proteome</keyword>
<dbReference type="GO" id="GO:0016799">
    <property type="term" value="F:hydrolase activity, hydrolyzing N-glycosyl compounds"/>
    <property type="evidence" value="ECO:0007669"/>
    <property type="project" value="InterPro"/>
</dbReference>
<dbReference type="InterPro" id="IPR001000">
    <property type="entry name" value="GH10_dom"/>
</dbReference>
<dbReference type="InterPro" id="IPR036514">
    <property type="entry name" value="SGNH_hydro_sf"/>
</dbReference>
<dbReference type="InterPro" id="IPR044846">
    <property type="entry name" value="GH10"/>
</dbReference>
<dbReference type="Pfam" id="PF07632">
    <property type="entry name" value="Sde182_NH-like"/>
    <property type="match status" value="1"/>
</dbReference>
<dbReference type="PANTHER" id="PTHR31490">
    <property type="entry name" value="GLYCOSYL HYDROLASE"/>
    <property type="match status" value="1"/>
</dbReference>
<keyword evidence="1 5" id="KW-0378">Hydrolase</keyword>
<feature type="domain" description="GH10" evidence="8">
    <location>
        <begin position="43"/>
        <end position="388"/>
    </location>
</feature>
<dbReference type="EMBL" id="SJPJ01000001">
    <property type="protein sequence ID" value="TWT81541.1"/>
    <property type="molecule type" value="Genomic_DNA"/>
</dbReference>
<keyword evidence="9" id="KW-0858">Xylan degradation</keyword>
<evidence type="ECO:0000259" key="8">
    <source>
        <dbReference type="PROSITE" id="PS51760"/>
    </source>
</evidence>
<organism evidence="9 10">
    <name type="scientific">Novipirellula herctigrandis</name>
    <dbReference type="NCBI Taxonomy" id="2527986"/>
    <lineage>
        <taxon>Bacteria</taxon>
        <taxon>Pseudomonadati</taxon>
        <taxon>Planctomycetota</taxon>
        <taxon>Planctomycetia</taxon>
        <taxon>Pirellulales</taxon>
        <taxon>Pirellulaceae</taxon>
        <taxon>Novipirellula</taxon>
    </lineage>
</organism>
<dbReference type="Pfam" id="PF21027">
    <property type="entry name" value="Sde0182_C"/>
    <property type="match status" value="1"/>
</dbReference>
<dbReference type="Pfam" id="PF13472">
    <property type="entry name" value="Lipase_GDSL_2"/>
    <property type="match status" value="1"/>
</dbReference>
<sequence length="1085" mass="122855" precursor="true">MTTTHNAVMWWVLVLISSNFLLQAAETTKAFDDSSTGTVNEQVLNDASLKNTVGSRFKIGVGVSHQVIENPDDAALITRHFEILTPENCMKPQAVHPGENVWNFENADRFADFTRKRKLELVGHCLVWAKDDRTDQWMMQEDGEPVSRDILLHRIETHVDTVVGRYADVATMWDVVNEAIGDSDGDLLRDSIYSRTTGMDFIVTAFKAAHAKDPDALLIYNDYNCHKPGKREKLIKLLTELKKKGAPVDAYGMQGHFELGDDSIPQLRETFAELRKLGIKVVVSELDIDVVKRGRWWAEDGKYREELATYDPYKDGLPEDIQRKLTQQYVEIFQLFSENSDVIERVSFWNLHDGESWLNDFPWKRVNYPLLFDRDRQPKPAFFAVCEALSNRNATRKKPSKTHAAWERTDEMSQLAHAELLKKTKQGTVDIYFQGDSITRRWGATDYPKLLAHWKKSFHGWNAANFAWGGDNTHHILWRMQNGELDGVAPKVIVLQAGANNLPWTDAGTPGHVDDVTEGIQAIIAEFRSRFPETPIVMTAMFPRDQNIKLIDTIDAINKRLETIATADKTIHWVNINKHLLGADGKLLPQVSSDGIHLEEPGYELWAQALRPIFTKLLGPPETTDTSPPPTGIPKASSATSDDTGLKPPLKPRVVVLTDVSTWETDDSESLVRLLVHADMIEIEGLVFTTGWSLDKTRDDFMGLIHKATDAYEKDLPNLRKRSNQPKHRQDESRQNLGYWPSPQYLRERTMYGSRKRGAEHIGEGNDSPGSNLIIKLADEDDNRPVWVTVWGGGNTLAQAIWRVKQDRTAAELKTFLKKLRVYTITDQDRGQKTPFSDSSHQWLRKEFESDLFFIWDECAWKYQNGTGKKNWTQYESHIQNHGNLGRVYPKYKYGVEGDTPAILHVMPTGLNNPSEPTQGGWGGYFAFGTAPDQETSCFTNHQGAQYETCRELEDHFYAATFNNFAARMDWAKDGAGNRNPIAAIDNDKTLKILTRSPREGTTVKLDASTSQDPDDDKMTFKWWVLTAAGTYTQEIKITGSDSKVAAIEVPPGSAGKTFHVICEVTDDGTHNLTSYRRIIFEPTK</sequence>
<dbReference type="Gene3D" id="2.60.40.10">
    <property type="entry name" value="Immunoglobulins"/>
    <property type="match status" value="1"/>
</dbReference>
<evidence type="ECO:0000313" key="10">
    <source>
        <dbReference type="Proteomes" id="UP000315010"/>
    </source>
</evidence>
<gene>
    <name evidence="9" type="primary">xylI_1</name>
    <name evidence="9" type="ORF">CA13_29940</name>
</gene>
<dbReference type="InterPro" id="IPR011483">
    <property type="entry name" value="Sde182_NH-like"/>
</dbReference>
<dbReference type="GO" id="GO:0045493">
    <property type="term" value="P:xylan catabolic process"/>
    <property type="evidence" value="ECO:0007669"/>
    <property type="project" value="UniProtKB-KW"/>
</dbReference>
<evidence type="ECO:0000256" key="3">
    <source>
        <dbReference type="ARBA" id="ARBA00023295"/>
    </source>
</evidence>
<accession>A0A5C5Z3Y3</accession>
<dbReference type="GO" id="GO:0016788">
    <property type="term" value="F:hydrolase activity, acting on ester bonds"/>
    <property type="evidence" value="ECO:0007669"/>
    <property type="project" value="UniProtKB-ARBA"/>
</dbReference>
<proteinExistence type="inferred from homology"/>
<feature type="chain" id="PRO_5023008838" description="Beta-xylanase" evidence="7">
    <location>
        <begin position="25"/>
        <end position="1085"/>
    </location>
</feature>
<keyword evidence="2 5" id="KW-0119">Carbohydrate metabolism</keyword>
<dbReference type="PROSITE" id="PS51760">
    <property type="entry name" value="GH10_2"/>
    <property type="match status" value="1"/>
</dbReference>
<dbReference type="RefSeq" id="WP_419194317.1">
    <property type="nucleotide sequence ID" value="NZ_SJPJ01000001.1"/>
</dbReference>
<dbReference type="SMART" id="SM00633">
    <property type="entry name" value="Glyco_10"/>
    <property type="match status" value="1"/>
</dbReference>
<dbReference type="Gene3D" id="3.20.20.80">
    <property type="entry name" value="Glycosidases"/>
    <property type="match status" value="1"/>
</dbReference>
<evidence type="ECO:0000256" key="1">
    <source>
        <dbReference type="ARBA" id="ARBA00022801"/>
    </source>
</evidence>
<dbReference type="InterPro" id="IPR048527">
    <property type="entry name" value="Sde182_C"/>
</dbReference>
<comment type="caution">
    <text evidence="9">The sequence shown here is derived from an EMBL/GenBank/DDBJ whole genome shotgun (WGS) entry which is preliminary data.</text>
</comment>
<evidence type="ECO:0000256" key="4">
    <source>
        <dbReference type="ARBA" id="ARBA00023326"/>
    </source>
</evidence>
<evidence type="ECO:0000313" key="9">
    <source>
        <dbReference type="EMBL" id="TWT81541.1"/>
    </source>
</evidence>
<name>A0A5C5Z3Y3_9BACT</name>
<dbReference type="InterPro" id="IPR013783">
    <property type="entry name" value="Ig-like_fold"/>
</dbReference>
<evidence type="ECO:0000256" key="6">
    <source>
        <dbReference type="SAM" id="MobiDB-lite"/>
    </source>
</evidence>
<feature type="region of interest" description="Disordered" evidence="6">
    <location>
        <begin position="617"/>
        <end position="650"/>
    </location>
</feature>